<dbReference type="Gene3D" id="3.40.309.10">
    <property type="entry name" value="Aldehyde Dehydrogenase, Chain A, domain 2"/>
    <property type="match status" value="1"/>
</dbReference>
<dbReference type="InterPro" id="IPR016161">
    <property type="entry name" value="Ald_DH/histidinol_DH"/>
</dbReference>
<dbReference type="PANTHER" id="PTHR43720:SF2">
    <property type="entry name" value="2-AMINOMUCONIC SEMIALDEHYDE DEHYDROGENASE"/>
    <property type="match status" value="1"/>
</dbReference>
<evidence type="ECO:0000256" key="4">
    <source>
        <dbReference type="PROSITE-ProRule" id="PRU10007"/>
    </source>
</evidence>
<proteinExistence type="inferred from homology"/>
<dbReference type="PROSITE" id="PS00070">
    <property type="entry name" value="ALDEHYDE_DEHYDR_CYS"/>
    <property type="match status" value="1"/>
</dbReference>
<comment type="similarity">
    <text evidence="1 5">Belongs to the aldehyde dehydrogenase family.</text>
</comment>
<accession>A0ABS9RNG4</accession>
<keyword evidence="8" id="KW-1185">Reference proteome</keyword>
<feature type="domain" description="Aldehyde dehydrogenase" evidence="6">
    <location>
        <begin position="19"/>
        <end position="475"/>
    </location>
</feature>
<dbReference type="InterPro" id="IPR016163">
    <property type="entry name" value="Ald_DH_C"/>
</dbReference>
<dbReference type="EMBL" id="JAKVQD010000006">
    <property type="protein sequence ID" value="MCH4553677.1"/>
    <property type="molecule type" value="Genomic_DNA"/>
</dbReference>
<dbReference type="PANTHER" id="PTHR43720">
    <property type="entry name" value="2-AMINOMUCONIC SEMIALDEHYDE DEHYDROGENASE"/>
    <property type="match status" value="1"/>
</dbReference>
<comment type="caution">
    <text evidence="7">The sequence shown here is derived from an EMBL/GenBank/DDBJ whole genome shotgun (WGS) entry which is preliminary data.</text>
</comment>
<dbReference type="PROSITE" id="PS00687">
    <property type="entry name" value="ALDEHYDE_DEHYDR_GLU"/>
    <property type="match status" value="1"/>
</dbReference>
<dbReference type="Proteomes" id="UP001156141">
    <property type="component" value="Unassembled WGS sequence"/>
</dbReference>
<dbReference type="InterPro" id="IPR015590">
    <property type="entry name" value="Aldehyde_DH_dom"/>
</dbReference>
<evidence type="ECO:0000313" key="7">
    <source>
        <dbReference type="EMBL" id="MCH4553677.1"/>
    </source>
</evidence>
<dbReference type="SUPFAM" id="SSF53720">
    <property type="entry name" value="ALDH-like"/>
    <property type="match status" value="1"/>
</dbReference>
<evidence type="ECO:0000256" key="5">
    <source>
        <dbReference type="RuleBase" id="RU003345"/>
    </source>
</evidence>
<evidence type="ECO:0000256" key="1">
    <source>
        <dbReference type="ARBA" id="ARBA00009986"/>
    </source>
</evidence>
<dbReference type="InterPro" id="IPR016160">
    <property type="entry name" value="Ald_DH_CS_CYS"/>
</dbReference>
<dbReference type="RefSeq" id="WP_240574805.1">
    <property type="nucleotide sequence ID" value="NZ_CP136709.1"/>
</dbReference>
<dbReference type="CDD" id="cd07093">
    <property type="entry name" value="ALDH_F8_HMSADH"/>
    <property type="match status" value="1"/>
</dbReference>
<evidence type="ECO:0000259" key="6">
    <source>
        <dbReference type="Pfam" id="PF00171"/>
    </source>
</evidence>
<organism evidence="7 8">
    <name type="scientific">Aestuariibaculum lutulentum</name>
    <dbReference type="NCBI Taxonomy" id="2920935"/>
    <lineage>
        <taxon>Bacteria</taxon>
        <taxon>Pseudomonadati</taxon>
        <taxon>Bacteroidota</taxon>
        <taxon>Flavobacteriia</taxon>
        <taxon>Flavobacteriales</taxon>
        <taxon>Flavobacteriaceae</taxon>
    </lineage>
</organism>
<dbReference type="InterPro" id="IPR016162">
    <property type="entry name" value="Ald_DH_N"/>
</dbReference>
<evidence type="ECO:0000256" key="2">
    <source>
        <dbReference type="ARBA" id="ARBA00023002"/>
    </source>
</evidence>
<gene>
    <name evidence="7" type="ORF">MKW35_13710</name>
</gene>
<keyword evidence="2 5" id="KW-0560">Oxidoreductase</keyword>
<dbReference type="InterPro" id="IPR029510">
    <property type="entry name" value="Ald_DH_CS_GLU"/>
</dbReference>
<name>A0ABS9RNG4_9FLAO</name>
<reference evidence="7" key="1">
    <citation type="submission" date="2022-02" db="EMBL/GenBank/DDBJ databases">
        <title>Aestuariibaculum sp., a marine bacterium isolated from sediment in Guangxi.</title>
        <authorList>
            <person name="Ying J."/>
        </authorList>
    </citation>
    <scope>NUCLEOTIDE SEQUENCE</scope>
    <source>
        <strain evidence="7">L182</strain>
    </source>
</reference>
<evidence type="ECO:0000256" key="3">
    <source>
        <dbReference type="ARBA" id="ARBA00023027"/>
    </source>
</evidence>
<feature type="active site" evidence="4">
    <location>
        <position position="249"/>
    </location>
</feature>
<dbReference type="Gene3D" id="3.40.605.10">
    <property type="entry name" value="Aldehyde Dehydrogenase, Chain A, domain 1"/>
    <property type="match status" value="1"/>
</dbReference>
<keyword evidence="3" id="KW-0520">NAD</keyword>
<evidence type="ECO:0000313" key="8">
    <source>
        <dbReference type="Proteomes" id="UP001156141"/>
    </source>
</evidence>
<dbReference type="Pfam" id="PF00171">
    <property type="entry name" value="Aldedh"/>
    <property type="match status" value="1"/>
</dbReference>
<sequence length="479" mass="53064">MLKIQNYINGNFHDPLSNEWLDNYCPADGEIYGSLPNSGKEDVDNAYIAAQSAFPSWSQTTLDERSRILTKISELIEANLDRFAEIESKDNGKPIHLAKTIDIPRAASNFRFFAHAITQFSSESHQSIGLDAVNYTLRQPIGVVGCISPWNLPLYLFTWKIAPAIAAGNCVVAKPSEITPATAYLLGDICNEVGLPKGVLNIVHGLGSTTGQAIIEHPDIKAISFTGGTITGAHIAKTAAPLFKKLSLELGGKNPNIIFADCDYNKMLETTVRSSFANQGQICLCGSRIFVERSIYEQFKTDFVNKVTQLKVGHPLNQDTDIGALVSKQHFEKILKYIDIAKKEHIILCGGNKIIIEGYENGYYVKPTIVEVTSNDCQLNQEEIFGPIVTIMPFDTEDEVLQMANDVKYGLSATLWTNDLKRAMRLSNHIQAGIIWVNTWMLRDLRTQFGGVKDSGVGREGGFEALRFFTEAKNICIKY</sequence>
<protein>
    <submittedName>
        <fullName evidence="7">Aldehyde dehydrogenase</fullName>
    </submittedName>
</protein>